<dbReference type="AlphaFoldDB" id="A0A8X6GTG6"/>
<dbReference type="Proteomes" id="UP000887116">
    <property type="component" value="Unassembled WGS sequence"/>
</dbReference>
<evidence type="ECO:0000313" key="2">
    <source>
        <dbReference type="Proteomes" id="UP000887116"/>
    </source>
</evidence>
<dbReference type="EMBL" id="BMAO01006715">
    <property type="protein sequence ID" value="GFR10832.1"/>
    <property type="molecule type" value="Genomic_DNA"/>
</dbReference>
<evidence type="ECO:0000313" key="1">
    <source>
        <dbReference type="EMBL" id="GFR10832.1"/>
    </source>
</evidence>
<keyword evidence="2" id="KW-1185">Reference proteome</keyword>
<name>A0A8X6GTG6_TRICU</name>
<gene>
    <name evidence="1" type="ORF">TNCT_319741</name>
</gene>
<reference evidence="1" key="1">
    <citation type="submission" date="2020-07" db="EMBL/GenBank/DDBJ databases">
        <title>Multicomponent nature underlies the extraordinary mechanical properties of spider dragline silk.</title>
        <authorList>
            <person name="Kono N."/>
            <person name="Nakamura H."/>
            <person name="Mori M."/>
            <person name="Yoshida Y."/>
            <person name="Ohtoshi R."/>
            <person name="Malay A.D."/>
            <person name="Moran D.A.P."/>
            <person name="Tomita M."/>
            <person name="Numata K."/>
            <person name="Arakawa K."/>
        </authorList>
    </citation>
    <scope>NUCLEOTIDE SEQUENCE</scope>
</reference>
<sequence length="83" mass="9415">MIALSLVIMRIGKETEVSVNYLPEKMSEQNSDPDTSPKPLIAGPKVYLYLRQSISRSLPVVLNLNVHYSIKISRPPDRYADEQ</sequence>
<organism evidence="1 2">
    <name type="scientific">Trichonephila clavata</name>
    <name type="common">Joro spider</name>
    <name type="synonym">Nephila clavata</name>
    <dbReference type="NCBI Taxonomy" id="2740835"/>
    <lineage>
        <taxon>Eukaryota</taxon>
        <taxon>Metazoa</taxon>
        <taxon>Ecdysozoa</taxon>
        <taxon>Arthropoda</taxon>
        <taxon>Chelicerata</taxon>
        <taxon>Arachnida</taxon>
        <taxon>Araneae</taxon>
        <taxon>Araneomorphae</taxon>
        <taxon>Entelegynae</taxon>
        <taxon>Araneoidea</taxon>
        <taxon>Nephilidae</taxon>
        <taxon>Trichonephila</taxon>
    </lineage>
</organism>
<protein>
    <submittedName>
        <fullName evidence="1">Uncharacterized protein</fullName>
    </submittedName>
</protein>
<proteinExistence type="predicted"/>
<comment type="caution">
    <text evidence="1">The sequence shown here is derived from an EMBL/GenBank/DDBJ whole genome shotgun (WGS) entry which is preliminary data.</text>
</comment>
<accession>A0A8X6GTG6</accession>